<dbReference type="Gene3D" id="1.10.287.470">
    <property type="entry name" value="Helix hairpin bin"/>
    <property type="match status" value="2"/>
</dbReference>
<keyword evidence="2" id="KW-1133">Transmembrane helix</keyword>
<dbReference type="PANTHER" id="PTHR30438:SF2">
    <property type="entry name" value="MEMBRANE PROTEIN"/>
    <property type="match status" value="1"/>
</dbReference>
<feature type="compositionally biased region" description="Polar residues" evidence="1">
    <location>
        <begin position="144"/>
        <end position="157"/>
    </location>
</feature>
<organism evidence="3 4">
    <name type="scientific">Pseudomonas putida</name>
    <name type="common">Arthrobacter siderocapsulatus</name>
    <dbReference type="NCBI Taxonomy" id="303"/>
    <lineage>
        <taxon>Bacteria</taxon>
        <taxon>Pseudomonadati</taxon>
        <taxon>Pseudomonadota</taxon>
        <taxon>Gammaproteobacteria</taxon>
        <taxon>Pseudomonadales</taxon>
        <taxon>Pseudomonadaceae</taxon>
        <taxon>Pseudomonas</taxon>
    </lineage>
</organism>
<dbReference type="OrthoDB" id="9778236at2"/>
<proteinExistence type="predicted"/>
<dbReference type="Gene3D" id="2.40.30.170">
    <property type="match status" value="1"/>
</dbReference>
<dbReference type="Proteomes" id="UP000298551">
    <property type="component" value="Chromosome"/>
</dbReference>
<dbReference type="GO" id="GO:0005886">
    <property type="term" value="C:plasma membrane"/>
    <property type="evidence" value="ECO:0007669"/>
    <property type="project" value="TreeGrafter"/>
</dbReference>
<gene>
    <name evidence="3" type="ORF">E6B08_18185</name>
</gene>
<protein>
    <submittedName>
        <fullName evidence="3">HlyD family efflux transporter periplasmic adaptor subunit</fullName>
    </submittedName>
</protein>
<feature type="transmembrane region" description="Helical" evidence="2">
    <location>
        <begin position="12"/>
        <end position="29"/>
    </location>
</feature>
<reference evidence="4" key="1">
    <citation type="submission" date="2019-04" db="EMBL/GenBank/DDBJ databases">
        <title>Genome sequence of Pseudomonas putida 1290, an auxin catabolizing strain.</title>
        <authorList>
            <person name="Laird T.S."/>
            <person name="Leveau J.H.J."/>
        </authorList>
    </citation>
    <scope>NUCLEOTIDE SEQUENCE [LARGE SCALE GENOMIC DNA]</scope>
    <source>
        <strain evidence="4">1290</strain>
    </source>
</reference>
<sequence length="360" mass="37913">MTLLSALPKNKLLLAAIAVGAAALAWWGWQQLADSGPGDGFVSGNGRIEATEIDVATKLPGRIEDILVNEGDFVKAGQVLATMQLDSLQAQRDEAEASLRQAEHAVAAAEAQVALRESDAAAAEAVVVQREAELDAAQRRHGRTQTLAREGATSQQQLDDDRATVRGAQAALTAARAQARAAKAAINAAQAQRIGAESAVGAATASVQRIDADIRDSALKTPRSGRVQFRVAQPGEVLAAGGRVLNVIDLSDVYMTFFLPNEVAGQVALGSEVRIVLDAAPNTPVPATVSFVASAAQFTPKTVETASERQKLMFRVKAQIPPALLQRYLEYVKTGLPGVAWVKLDPDAEWPAGLSSTLTE</sequence>
<dbReference type="RefSeq" id="WP_136915327.1">
    <property type="nucleotide sequence ID" value="NZ_CP039371.1"/>
</dbReference>
<evidence type="ECO:0000256" key="1">
    <source>
        <dbReference type="SAM" id="MobiDB-lite"/>
    </source>
</evidence>
<dbReference type="SUPFAM" id="SSF111369">
    <property type="entry name" value="HlyD-like secretion proteins"/>
    <property type="match status" value="2"/>
</dbReference>
<name>A0A4D6X9P6_PSEPU</name>
<keyword evidence="2" id="KW-0812">Transmembrane</keyword>
<dbReference type="EMBL" id="CP039371">
    <property type="protein sequence ID" value="QCI13182.1"/>
    <property type="molecule type" value="Genomic_DNA"/>
</dbReference>
<dbReference type="GO" id="GO:0055085">
    <property type="term" value="P:transmembrane transport"/>
    <property type="evidence" value="ECO:0007669"/>
    <property type="project" value="InterPro"/>
</dbReference>
<evidence type="ECO:0000313" key="4">
    <source>
        <dbReference type="Proteomes" id="UP000298551"/>
    </source>
</evidence>
<accession>A0A4D6X9P6</accession>
<feature type="region of interest" description="Disordered" evidence="1">
    <location>
        <begin position="139"/>
        <end position="161"/>
    </location>
</feature>
<dbReference type="Gene3D" id="2.40.50.100">
    <property type="match status" value="1"/>
</dbReference>
<evidence type="ECO:0000313" key="3">
    <source>
        <dbReference type="EMBL" id="QCI13182.1"/>
    </source>
</evidence>
<dbReference type="PANTHER" id="PTHR30438">
    <property type="entry name" value="36 KDA ANTIGEN-RELATED"/>
    <property type="match status" value="1"/>
</dbReference>
<evidence type="ECO:0000256" key="2">
    <source>
        <dbReference type="SAM" id="Phobius"/>
    </source>
</evidence>
<keyword evidence="2" id="KW-0472">Membrane</keyword>
<dbReference type="PRINTS" id="PR01490">
    <property type="entry name" value="RTXTOXIND"/>
</dbReference>
<dbReference type="AlphaFoldDB" id="A0A4D6X9P6"/>